<organism evidence="2 3">
    <name type="scientific">Polyplosphaeria fusca</name>
    <dbReference type="NCBI Taxonomy" id="682080"/>
    <lineage>
        <taxon>Eukaryota</taxon>
        <taxon>Fungi</taxon>
        <taxon>Dikarya</taxon>
        <taxon>Ascomycota</taxon>
        <taxon>Pezizomycotina</taxon>
        <taxon>Dothideomycetes</taxon>
        <taxon>Pleosporomycetidae</taxon>
        <taxon>Pleosporales</taxon>
        <taxon>Tetraplosphaeriaceae</taxon>
        <taxon>Polyplosphaeria</taxon>
    </lineage>
</organism>
<dbReference type="AlphaFoldDB" id="A0A9P4QRW6"/>
<evidence type="ECO:0000313" key="2">
    <source>
        <dbReference type="EMBL" id="KAF2729791.1"/>
    </source>
</evidence>
<name>A0A9P4QRW6_9PLEO</name>
<gene>
    <name evidence="2" type="ORF">EJ04DRAFT_59609</name>
</gene>
<evidence type="ECO:0000313" key="3">
    <source>
        <dbReference type="Proteomes" id="UP000799444"/>
    </source>
</evidence>
<comment type="caution">
    <text evidence="2">The sequence shown here is derived from an EMBL/GenBank/DDBJ whole genome shotgun (WGS) entry which is preliminary data.</text>
</comment>
<dbReference type="Proteomes" id="UP000799444">
    <property type="component" value="Unassembled WGS sequence"/>
</dbReference>
<dbReference type="EMBL" id="ML996235">
    <property type="protein sequence ID" value="KAF2729791.1"/>
    <property type="molecule type" value="Genomic_DNA"/>
</dbReference>
<keyword evidence="3" id="KW-1185">Reference proteome</keyword>
<evidence type="ECO:0000256" key="1">
    <source>
        <dbReference type="SAM" id="MobiDB-lite"/>
    </source>
</evidence>
<protein>
    <submittedName>
        <fullName evidence="2">Uncharacterized protein</fullName>
    </submittedName>
</protein>
<proteinExistence type="predicted"/>
<accession>A0A9P4QRW6</accession>
<sequence>MRPASQMRPPPSSSGTQVPTLLSLGGLPLCYSRRPHPPLQPRLKIRSSSAFSRIGAGRKKASMGPACSEPPPPASPSTSLQYRHENLPRLNESVQDTY</sequence>
<feature type="region of interest" description="Disordered" evidence="1">
    <location>
        <begin position="1"/>
        <end position="98"/>
    </location>
</feature>
<reference evidence="2" key="1">
    <citation type="journal article" date="2020" name="Stud. Mycol.">
        <title>101 Dothideomycetes genomes: a test case for predicting lifestyles and emergence of pathogens.</title>
        <authorList>
            <person name="Haridas S."/>
            <person name="Albert R."/>
            <person name="Binder M."/>
            <person name="Bloem J."/>
            <person name="Labutti K."/>
            <person name="Salamov A."/>
            <person name="Andreopoulos B."/>
            <person name="Baker S."/>
            <person name="Barry K."/>
            <person name="Bills G."/>
            <person name="Bluhm B."/>
            <person name="Cannon C."/>
            <person name="Castanera R."/>
            <person name="Culley D."/>
            <person name="Daum C."/>
            <person name="Ezra D."/>
            <person name="Gonzalez J."/>
            <person name="Henrissat B."/>
            <person name="Kuo A."/>
            <person name="Liang C."/>
            <person name="Lipzen A."/>
            <person name="Lutzoni F."/>
            <person name="Magnuson J."/>
            <person name="Mondo S."/>
            <person name="Nolan M."/>
            <person name="Ohm R."/>
            <person name="Pangilinan J."/>
            <person name="Park H.-J."/>
            <person name="Ramirez L."/>
            <person name="Alfaro M."/>
            <person name="Sun H."/>
            <person name="Tritt A."/>
            <person name="Yoshinaga Y."/>
            <person name="Zwiers L.-H."/>
            <person name="Turgeon B."/>
            <person name="Goodwin S."/>
            <person name="Spatafora J."/>
            <person name="Crous P."/>
            <person name="Grigoriev I."/>
        </authorList>
    </citation>
    <scope>NUCLEOTIDE SEQUENCE</scope>
    <source>
        <strain evidence="2">CBS 125425</strain>
    </source>
</reference>